<keyword evidence="2" id="KW-0521">NADP</keyword>
<evidence type="ECO:0000256" key="1">
    <source>
        <dbReference type="ARBA" id="ARBA00006484"/>
    </source>
</evidence>
<dbReference type="SUPFAM" id="SSF51735">
    <property type="entry name" value="NAD(P)-binding Rossmann-fold domains"/>
    <property type="match status" value="1"/>
</dbReference>
<dbReference type="EMBL" id="JAKLMC020000014">
    <property type="protein sequence ID" value="KAK5952737.1"/>
    <property type="molecule type" value="Genomic_DNA"/>
</dbReference>
<dbReference type="Pfam" id="PF13561">
    <property type="entry name" value="adh_short_C2"/>
    <property type="match status" value="1"/>
</dbReference>
<accession>A0AAN8EKA8</accession>
<dbReference type="Proteomes" id="UP001316803">
    <property type="component" value="Unassembled WGS sequence"/>
</dbReference>
<gene>
    <name evidence="3" type="ORF">OHC33_006330</name>
</gene>
<dbReference type="GO" id="GO:0006633">
    <property type="term" value="P:fatty acid biosynthetic process"/>
    <property type="evidence" value="ECO:0007669"/>
    <property type="project" value="TreeGrafter"/>
</dbReference>
<reference evidence="3 4" key="1">
    <citation type="submission" date="2022-12" db="EMBL/GenBank/DDBJ databases">
        <title>Genomic features and morphological characterization of a novel Knufia sp. strain isolated from spacecraft assembly facility.</title>
        <authorList>
            <person name="Teixeira M."/>
            <person name="Chander A.M."/>
            <person name="Stajich J.E."/>
            <person name="Venkateswaran K."/>
        </authorList>
    </citation>
    <scope>NUCLEOTIDE SEQUENCE [LARGE SCALE GENOMIC DNA]</scope>
    <source>
        <strain evidence="3 4">FJI-L2-BK-P2</strain>
    </source>
</reference>
<comment type="caution">
    <text evidence="3">The sequence shown here is derived from an EMBL/GenBank/DDBJ whole genome shotgun (WGS) entry which is preliminary data.</text>
</comment>
<dbReference type="GO" id="GO:0048038">
    <property type="term" value="F:quinone binding"/>
    <property type="evidence" value="ECO:0007669"/>
    <property type="project" value="TreeGrafter"/>
</dbReference>
<dbReference type="PRINTS" id="PR00081">
    <property type="entry name" value="GDHRDH"/>
</dbReference>
<organism evidence="3 4">
    <name type="scientific">Knufia fluminis</name>
    <dbReference type="NCBI Taxonomy" id="191047"/>
    <lineage>
        <taxon>Eukaryota</taxon>
        <taxon>Fungi</taxon>
        <taxon>Dikarya</taxon>
        <taxon>Ascomycota</taxon>
        <taxon>Pezizomycotina</taxon>
        <taxon>Eurotiomycetes</taxon>
        <taxon>Chaetothyriomycetidae</taxon>
        <taxon>Chaetothyriales</taxon>
        <taxon>Trichomeriaceae</taxon>
        <taxon>Knufia</taxon>
    </lineage>
</organism>
<dbReference type="Gene3D" id="3.40.50.720">
    <property type="entry name" value="NAD(P)-binding Rossmann-like Domain"/>
    <property type="match status" value="1"/>
</dbReference>
<evidence type="ECO:0000313" key="3">
    <source>
        <dbReference type="EMBL" id="KAK5952737.1"/>
    </source>
</evidence>
<proteinExistence type="inferred from homology"/>
<dbReference type="AlphaFoldDB" id="A0AAN8EKA8"/>
<dbReference type="InterPro" id="IPR002347">
    <property type="entry name" value="SDR_fam"/>
</dbReference>
<name>A0AAN8EKA8_9EURO</name>
<dbReference type="GO" id="GO:0016616">
    <property type="term" value="F:oxidoreductase activity, acting on the CH-OH group of donors, NAD or NADP as acceptor"/>
    <property type="evidence" value="ECO:0007669"/>
    <property type="project" value="TreeGrafter"/>
</dbReference>
<dbReference type="PANTHER" id="PTHR42760">
    <property type="entry name" value="SHORT-CHAIN DEHYDROGENASES/REDUCTASES FAMILY MEMBER"/>
    <property type="match status" value="1"/>
</dbReference>
<dbReference type="CDD" id="cd05233">
    <property type="entry name" value="SDR_c"/>
    <property type="match status" value="1"/>
</dbReference>
<dbReference type="PRINTS" id="PR00080">
    <property type="entry name" value="SDRFAMILY"/>
</dbReference>
<sequence>MQAVTSGKGLTVLLSTSCIIEDRLGASPSDPYKSFPTAVYIHSIQAYTDNIAPAVAKEHPNMAFSGRLAIIAGGLGGLGSTIAATLHSKGATLALLYAPFESSRVSSVLTSTFDSTSPSHVTTVECDITDENSVTSAFNTIADYAKETNTFPSILINAAGYVSVQPLSETSADEARKNILPNLLGPMFCSQAFHKLYTTTSPTSGTEKPPGRILSISSQAAHVALDGHAAYCASKAGLNALTRSMALEWGPLGITANTVSPTVVLTELGKKAWSDKEKREAMESMIPTGRFAVPGEVAGAVEYLVGDGSGMVNGADLRIDGGFTIR</sequence>
<dbReference type="PANTHER" id="PTHR42760:SF122">
    <property type="entry name" value="NAD(P)-BINDING PROTEIN"/>
    <property type="match status" value="1"/>
</dbReference>
<keyword evidence="4" id="KW-1185">Reference proteome</keyword>
<dbReference type="PROSITE" id="PS00061">
    <property type="entry name" value="ADH_SHORT"/>
    <property type="match status" value="1"/>
</dbReference>
<protein>
    <submittedName>
        <fullName evidence="3">Uncharacterized protein</fullName>
    </submittedName>
</protein>
<evidence type="ECO:0000313" key="4">
    <source>
        <dbReference type="Proteomes" id="UP001316803"/>
    </source>
</evidence>
<dbReference type="InterPro" id="IPR020904">
    <property type="entry name" value="Sc_DH/Rdtase_CS"/>
</dbReference>
<dbReference type="InterPro" id="IPR036291">
    <property type="entry name" value="NAD(P)-bd_dom_sf"/>
</dbReference>
<evidence type="ECO:0000256" key="2">
    <source>
        <dbReference type="ARBA" id="ARBA00022857"/>
    </source>
</evidence>
<comment type="similarity">
    <text evidence="1">Belongs to the short-chain dehydrogenases/reductases (SDR) family.</text>
</comment>